<reference evidence="3" key="1">
    <citation type="journal article" date="2013" name="J. Plant Res.">
        <title>Effect of fungi and light on seed germination of three Opuntia species from semiarid lands of central Mexico.</title>
        <authorList>
            <person name="Delgado-Sanchez P."/>
            <person name="Jimenez-Bremont J.F."/>
            <person name="Guerrero-Gonzalez Mde L."/>
            <person name="Flores J."/>
        </authorList>
    </citation>
    <scope>NUCLEOTIDE SEQUENCE</scope>
    <source>
        <tissue evidence="3">Cladode</tissue>
    </source>
</reference>
<dbReference type="InterPro" id="IPR001180">
    <property type="entry name" value="CNH_dom"/>
</dbReference>
<dbReference type="GO" id="GO:0006914">
    <property type="term" value="P:autophagy"/>
    <property type="evidence" value="ECO:0007669"/>
    <property type="project" value="TreeGrafter"/>
</dbReference>
<dbReference type="GO" id="GO:0034058">
    <property type="term" value="P:endosomal vesicle fusion"/>
    <property type="evidence" value="ECO:0007669"/>
    <property type="project" value="TreeGrafter"/>
</dbReference>
<dbReference type="GO" id="GO:0006886">
    <property type="term" value="P:intracellular protein transport"/>
    <property type="evidence" value="ECO:0007669"/>
    <property type="project" value="UniProtKB-UniRule"/>
</dbReference>
<dbReference type="InterPro" id="IPR019452">
    <property type="entry name" value="VPS39/TGF_beta_rcpt-assoc_1"/>
</dbReference>
<accession>A0A7C9A7J7</accession>
<dbReference type="InterPro" id="IPR032914">
    <property type="entry name" value="Vam6/VPS39/TRAP1"/>
</dbReference>
<dbReference type="PROSITE" id="PS51257">
    <property type="entry name" value="PROKAR_LIPOPROTEIN"/>
    <property type="match status" value="1"/>
</dbReference>
<feature type="repeat" description="CHCR" evidence="1">
    <location>
        <begin position="689"/>
        <end position="870"/>
    </location>
</feature>
<feature type="domain" description="CNH" evidence="2">
    <location>
        <begin position="26"/>
        <end position="366"/>
    </location>
</feature>
<dbReference type="EMBL" id="GISG01202372">
    <property type="protein sequence ID" value="MBA4658935.1"/>
    <property type="molecule type" value="Transcribed_RNA"/>
</dbReference>
<dbReference type="AlphaFoldDB" id="A0A7C9A7J7"/>
<reference evidence="3" key="2">
    <citation type="submission" date="2020-07" db="EMBL/GenBank/DDBJ databases">
        <authorList>
            <person name="Vera ALvarez R."/>
            <person name="Arias-Moreno D.M."/>
            <person name="Jimenez-Jacinto V."/>
            <person name="Jimenez-Bremont J.F."/>
            <person name="Swaminathan K."/>
            <person name="Moose S.P."/>
            <person name="Guerrero-Gonzalez M.L."/>
            <person name="Marino-Ramirez L."/>
            <person name="Landsman D."/>
            <person name="Rodriguez-Kessler M."/>
            <person name="Delgado-Sanchez P."/>
        </authorList>
    </citation>
    <scope>NUCLEOTIDE SEQUENCE</scope>
    <source>
        <tissue evidence="3">Cladode</tissue>
    </source>
</reference>
<protein>
    <recommendedName>
        <fullName evidence="2">CNH domain-containing protein</fullName>
    </recommendedName>
</protein>
<dbReference type="GO" id="GO:0005737">
    <property type="term" value="C:cytoplasm"/>
    <property type="evidence" value="ECO:0007669"/>
    <property type="project" value="TreeGrafter"/>
</dbReference>
<dbReference type="PANTHER" id="PTHR12894">
    <property type="entry name" value="CNH DOMAIN CONTAINING"/>
    <property type="match status" value="1"/>
</dbReference>
<dbReference type="PROSITE" id="PS50219">
    <property type="entry name" value="CNH"/>
    <property type="match status" value="1"/>
</dbReference>
<dbReference type="GO" id="GO:0016020">
    <property type="term" value="C:membrane"/>
    <property type="evidence" value="ECO:0007669"/>
    <property type="project" value="TreeGrafter"/>
</dbReference>
<dbReference type="InterPro" id="IPR011047">
    <property type="entry name" value="Quinoprotein_ADH-like_sf"/>
</dbReference>
<dbReference type="Pfam" id="PF00780">
    <property type="entry name" value="CNH"/>
    <property type="match status" value="1"/>
</dbReference>
<dbReference type="PANTHER" id="PTHR12894:SF43">
    <property type="entry name" value="VACUOLAR SORTING PROTEIN 3"/>
    <property type="match status" value="1"/>
</dbReference>
<dbReference type="InterPro" id="IPR000547">
    <property type="entry name" value="Clathrin_H-chain/VPS_repeat"/>
</dbReference>
<name>A0A7C9A7J7_OPUST</name>
<evidence type="ECO:0000313" key="3">
    <source>
        <dbReference type="EMBL" id="MBA4658935.1"/>
    </source>
</evidence>
<dbReference type="Pfam" id="PF10366">
    <property type="entry name" value="Vps39_1"/>
    <property type="match status" value="1"/>
</dbReference>
<sequence length="912" mass="100935">MAKFEPSKARIVLESVAQFDLSQTSLSSFSCLAIASVSNSEVVIYVGTDSGAIFLLSLDASSDPPTSSAGSGERLKLLRYVSVSHSAIRSVHVVSEIGKILVVSDGYMYLVDLQLQQPVKRLSLLKGVNVVARRVCSSETGSLNWIQGECITTESLNDSSSSVSEKLIKRLGSGIKSNGVKIKESELIRDLSSSCIFAVAAGKRVAFVDLNPGSRITKRDVDVDGSVVVLKEMQGIEAVKTMAWIDDSLILGTSTGYSLMSCGTGQVTLIFSLPDMAATPRLTLLPKAHKVLLLVDNAGIIVDSYGQPVGGSLVFCHAPDSIAELSSYVGVARDGKMELYNKRSGACVQVLSFGGIGGGTCFLADEEDGNGRFIVAAVSSKVFCFRRIPFEEQIKHLLRKKNFKEAITLVEELEVEGDISREMLSFVHAQVGFLLLFDLRFEEAVDHFLQSETMQPSEIFPFVMRDPNRWSLLVPRNRYWGLHPPPAHIEDVVEDGLLAIQRAVFLKKAGVETDVDNRFLLNPPSRAELLDLAFKNIVRYLQVARNKDLSPAVKEGVDTLLMYLYRALYWIEEMEKLASSENSCVVEELETLLEESGHLRILAFLYAKKGMSAKALSIWRVLARSYPSGLHQDTSEAYNLDDPSLLPVSSEETAAIEASKILEQSDDPELVLQHLGWISEVSEELAVQVLTSDKRINPLPPDSVIAAIDPRKIEILQRYLQWLIENQDSYDTQLHTLYALSLAKSALEILETDILVKNLNHKSIEGLNSHGSGGNQPTENPVRERLQFFLHSSDLYDAEEVLELIEGSELWLEKAILYRKLGQETLVLEILALKLEDSEAAEQYCAELGRPDAYMQLLDMYLNPQNGKQPMFKAAVRLLHNHGESLDPLQVLEVVNGDCHQTCLSSLHQRLY</sequence>
<dbReference type="PROSITE" id="PS50236">
    <property type="entry name" value="CHCR"/>
    <property type="match status" value="1"/>
</dbReference>
<dbReference type="SUPFAM" id="SSF50998">
    <property type="entry name" value="Quinoprotein alcohol dehydrogenase-like"/>
    <property type="match status" value="1"/>
</dbReference>
<evidence type="ECO:0000256" key="1">
    <source>
        <dbReference type="PROSITE-ProRule" id="PRU01006"/>
    </source>
</evidence>
<organism evidence="3">
    <name type="scientific">Opuntia streptacantha</name>
    <name type="common">Prickly pear cactus</name>
    <name type="synonym">Opuntia cardona</name>
    <dbReference type="NCBI Taxonomy" id="393608"/>
    <lineage>
        <taxon>Eukaryota</taxon>
        <taxon>Viridiplantae</taxon>
        <taxon>Streptophyta</taxon>
        <taxon>Embryophyta</taxon>
        <taxon>Tracheophyta</taxon>
        <taxon>Spermatophyta</taxon>
        <taxon>Magnoliopsida</taxon>
        <taxon>eudicotyledons</taxon>
        <taxon>Gunneridae</taxon>
        <taxon>Pentapetalae</taxon>
        <taxon>Caryophyllales</taxon>
        <taxon>Cactineae</taxon>
        <taxon>Cactaceae</taxon>
        <taxon>Opuntioideae</taxon>
        <taxon>Opuntia</taxon>
    </lineage>
</organism>
<proteinExistence type="predicted"/>
<evidence type="ECO:0000259" key="2">
    <source>
        <dbReference type="PROSITE" id="PS50219"/>
    </source>
</evidence>